<reference evidence="2 3" key="1">
    <citation type="submission" date="2011-02" db="EMBL/GenBank/DDBJ databases">
        <authorList>
            <person name="Weinstock G."/>
            <person name="Sodergren E."/>
            <person name="Clifton S."/>
            <person name="Fulton L."/>
            <person name="Fulton B."/>
            <person name="Courtney L."/>
            <person name="Fronick C."/>
            <person name="Harrison M."/>
            <person name="Strong C."/>
            <person name="Farmer C."/>
            <person name="Delahaunty K."/>
            <person name="Markovic C."/>
            <person name="Hall O."/>
            <person name="Minx P."/>
            <person name="Tomlinson C."/>
            <person name="Mitreva M."/>
            <person name="Hou S."/>
            <person name="Chen J."/>
            <person name="Wollam A."/>
            <person name="Pepin K.H."/>
            <person name="Johnson M."/>
            <person name="Bhonagiri V."/>
            <person name="Zhang X."/>
            <person name="Suruliraj S."/>
            <person name="Warren W."/>
            <person name="Chinwalla A."/>
            <person name="Mardis E.R."/>
            <person name="Wilson R.K."/>
        </authorList>
    </citation>
    <scope>NUCLEOTIDE SEQUENCE [LARGE SCALE GENOMIC DNA]</scope>
    <source>
        <strain evidence="2 3">YIT 11859</strain>
    </source>
</reference>
<dbReference type="eggNOG" id="COG0741">
    <property type="taxonomic scope" value="Bacteria"/>
</dbReference>
<protein>
    <submittedName>
        <fullName evidence="2">Uncharacterized protein</fullName>
    </submittedName>
</protein>
<organism evidence="2 3">
    <name type="scientific">Parasutterella excrementihominis YIT 11859</name>
    <dbReference type="NCBI Taxonomy" id="762966"/>
    <lineage>
        <taxon>Bacteria</taxon>
        <taxon>Pseudomonadati</taxon>
        <taxon>Pseudomonadota</taxon>
        <taxon>Betaproteobacteria</taxon>
        <taxon>Burkholderiales</taxon>
        <taxon>Sutterellaceae</taxon>
        <taxon>Parasutterella</taxon>
    </lineage>
</organism>
<accession>F3QMJ9</accession>
<sequence>MDKKIALPLYFLEEFAVRPESRQDQGVSFNSVYQEPVRGQMKFMVRHPMPYQRMVFPFGIKALILDLTENCIKDLHIFPGFPCSFQVLLKSRGYFDAHSSAISLSTSLRSSAKEEYVFNSSGFSFIASIVSLLGTYVLKGMSRSLTSLVKVIRTKSDIERPIAERISLASSFNSLSSRTRIKESAVLIKAPFKECLHCSTNIKKLIFGFLALLPLFCQADDFGELAKRCAPSVAEDTLRAIVKTESGFNPYAIGVVNGKVKQPRAYHEAMSTIAELELSGADYS</sequence>
<keyword evidence="1" id="KW-0472">Membrane</keyword>
<name>F3QMJ9_9BURK</name>
<proteinExistence type="predicted"/>
<feature type="non-terminal residue" evidence="2">
    <location>
        <position position="284"/>
    </location>
</feature>
<comment type="caution">
    <text evidence="2">The sequence shown here is derived from an EMBL/GenBank/DDBJ whole genome shotgun (WGS) entry which is preliminary data.</text>
</comment>
<keyword evidence="1" id="KW-0812">Transmembrane</keyword>
<dbReference type="AlphaFoldDB" id="F3QMJ9"/>
<feature type="transmembrane region" description="Helical" evidence="1">
    <location>
        <begin position="116"/>
        <end position="138"/>
    </location>
</feature>
<evidence type="ECO:0000256" key="1">
    <source>
        <dbReference type="SAM" id="Phobius"/>
    </source>
</evidence>
<dbReference type="EMBL" id="AFBP01000081">
    <property type="protein sequence ID" value="EGG51819.1"/>
    <property type="molecule type" value="Genomic_DNA"/>
</dbReference>
<keyword evidence="3" id="KW-1185">Reference proteome</keyword>
<dbReference type="HOGENOM" id="CLU_981812_0_0_4"/>
<keyword evidence="1" id="KW-1133">Transmembrane helix</keyword>
<gene>
    <name evidence="2" type="ORF">HMPREF9439_02178</name>
</gene>
<dbReference type="Proteomes" id="UP000005156">
    <property type="component" value="Unassembled WGS sequence"/>
</dbReference>
<evidence type="ECO:0000313" key="2">
    <source>
        <dbReference type="EMBL" id="EGG51819.1"/>
    </source>
</evidence>
<evidence type="ECO:0000313" key="3">
    <source>
        <dbReference type="Proteomes" id="UP000005156"/>
    </source>
</evidence>